<evidence type="ECO:0000313" key="4">
    <source>
        <dbReference type="Proteomes" id="UP000053029"/>
    </source>
</evidence>
<evidence type="ECO:0000256" key="1">
    <source>
        <dbReference type="SAM" id="SignalP"/>
    </source>
</evidence>
<keyword evidence="1" id="KW-0732">Signal</keyword>
<feature type="domain" description="T6SS Phospholipase effector Tle1-like catalytic" evidence="2">
    <location>
        <begin position="20"/>
        <end position="293"/>
    </location>
</feature>
<sequence>MGRSPANYKRLIVRLTLIVAVGTWQSILNTSDPSHPTNIARFARAISPVALVKGQDGVEREVEQIIYYQPGVGTGIGDRIRGGVYGAGLSANIRAAYAFLAHNYDPNSGDEIFFFGFSRGAYTARSIAGLVTKLGLLTKRGMDWFPQVYEEYYKDPSSKPDFDFSPTLKKLIGKDLNENAKEAIKIVGVWDTVAFHGQGLGGEQIEFHNAELSTKVQFAYHALALDERRIPFIPTLWQWPKDPSNGSQLYRPKKGSGLQVMKQVWFSGVHSDIGGGMDDPRGADITLAWMLAQCSKDKKLAFIDEDPEHPDDPNEYYLLADRLKPNPNKTWSQLDGELAPKPGAGIIGAIKDKFGEIIMDDREAWPMENTFERIHRSIHDRSFDNWPCGMLKGEAQGGLWTLASPSKYGKALQELERDEVADAIEDKYRGRVRAAPGLKGGPAIPKL</sequence>
<evidence type="ECO:0000259" key="2">
    <source>
        <dbReference type="Pfam" id="PF09994"/>
    </source>
</evidence>
<dbReference type="Pfam" id="PF09994">
    <property type="entry name" value="T6SS_Tle1-like_cat"/>
    <property type="match status" value="1"/>
</dbReference>
<evidence type="ECO:0000313" key="3">
    <source>
        <dbReference type="EMBL" id="KIW83409.1"/>
    </source>
</evidence>
<dbReference type="VEuPathDB" id="FungiDB:Z517_02654"/>
<dbReference type="GeneID" id="25302144"/>
<dbReference type="STRING" id="1442368.A0A0D2HG49"/>
<feature type="signal peptide" evidence="1">
    <location>
        <begin position="1"/>
        <end position="26"/>
    </location>
</feature>
<accession>A0A0D2HG49</accession>
<gene>
    <name evidence="3" type="ORF">Z517_02654</name>
</gene>
<feature type="chain" id="PRO_5002243677" description="T6SS Phospholipase effector Tle1-like catalytic domain-containing protein" evidence="1">
    <location>
        <begin position="27"/>
        <end position="447"/>
    </location>
</feature>
<dbReference type="PANTHER" id="PTHR33840">
    <property type="match status" value="1"/>
</dbReference>
<reference evidence="3 4" key="1">
    <citation type="submission" date="2015-01" db="EMBL/GenBank/DDBJ databases">
        <title>The Genome Sequence of Fonsecaea pedrosoi CBS 271.37.</title>
        <authorList>
            <consortium name="The Broad Institute Genomics Platform"/>
            <person name="Cuomo C."/>
            <person name="de Hoog S."/>
            <person name="Gorbushina A."/>
            <person name="Stielow B."/>
            <person name="Teixiera M."/>
            <person name="Abouelleil A."/>
            <person name="Chapman S.B."/>
            <person name="Priest M."/>
            <person name="Young S.K."/>
            <person name="Wortman J."/>
            <person name="Nusbaum C."/>
            <person name="Birren B."/>
        </authorList>
    </citation>
    <scope>NUCLEOTIDE SEQUENCE [LARGE SCALE GENOMIC DNA]</scope>
    <source>
        <strain evidence="3 4">CBS 271.37</strain>
    </source>
</reference>
<name>A0A0D2HG49_9EURO</name>
<proteinExistence type="predicted"/>
<dbReference type="Proteomes" id="UP000053029">
    <property type="component" value="Unassembled WGS sequence"/>
</dbReference>
<dbReference type="InterPro" id="IPR018712">
    <property type="entry name" value="Tle1-like_cat"/>
</dbReference>
<organism evidence="3 4">
    <name type="scientific">Fonsecaea pedrosoi CBS 271.37</name>
    <dbReference type="NCBI Taxonomy" id="1442368"/>
    <lineage>
        <taxon>Eukaryota</taxon>
        <taxon>Fungi</taxon>
        <taxon>Dikarya</taxon>
        <taxon>Ascomycota</taxon>
        <taxon>Pezizomycotina</taxon>
        <taxon>Eurotiomycetes</taxon>
        <taxon>Chaetothyriomycetidae</taxon>
        <taxon>Chaetothyriales</taxon>
        <taxon>Herpotrichiellaceae</taxon>
        <taxon>Fonsecaea</taxon>
    </lineage>
</organism>
<dbReference type="OrthoDB" id="3057168at2759"/>
<dbReference type="AlphaFoldDB" id="A0A0D2HG49"/>
<dbReference type="RefSeq" id="XP_013287217.1">
    <property type="nucleotide sequence ID" value="XM_013431763.1"/>
</dbReference>
<keyword evidence="4" id="KW-1185">Reference proteome</keyword>
<dbReference type="PANTHER" id="PTHR33840:SF1">
    <property type="entry name" value="TLE1 PHOSPHOLIPASE DOMAIN-CONTAINING PROTEIN"/>
    <property type="match status" value="1"/>
</dbReference>
<dbReference type="EMBL" id="KN846970">
    <property type="protein sequence ID" value="KIW83409.1"/>
    <property type="molecule type" value="Genomic_DNA"/>
</dbReference>
<dbReference type="HOGENOM" id="CLU_005049_1_0_1"/>
<protein>
    <recommendedName>
        <fullName evidence="2">T6SS Phospholipase effector Tle1-like catalytic domain-containing protein</fullName>
    </recommendedName>
</protein>